<feature type="transmembrane region" description="Helical" evidence="7">
    <location>
        <begin position="28"/>
        <end position="51"/>
    </location>
</feature>
<dbReference type="GO" id="GO:0016020">
    <property type="term" value="C:membrane"/>
    <property type="evidence" value="ECO:0007669"/>
    <property type="project" value="UniProtKB-SubCell"/>
</dbReference>
<keyword evidence="6 7" id="KW-0472">Membrane</keyword>
<feature type="transmembrane region" description="Helical" evidence="7">
    <location>
        <begin position="358"/>
        <end position="381"/>
    </location>
</feature>
<dbReference type="Proteomes" id="UP001162031">
    <property type="component" value="Unassembled WGS sequence"/>
</dbReference>
<feature type="transmembrane region" description="Helical" evidence="7">
    <location>
        <begin position="477"/>
        <end position="500"/>
    </location>
</feature>
<name>A0AAV0U4E7_HYABA</name>
<dbReference type="InterPro" id="IPR039309">
    <property type="entry name" value="BT1"/>
</dbReference>
<evidence type="ECO:0000313" key="9">
    <source>
        <dbReference type="EMBL" id="CAI5738548.1"/>
    </source>
</evidence>
<dbReference type="EMBL" id="CANTFL010001066">
    <property type="protein sequence ID" value="CAI5730913.1"/>
    <property type="molecule type" value="Genomic_DNA"/>
</dbReference>
<feature type="transmembrane region" description="Helical" evidence="7">
    <location>
        <begin position="213"/>
        <end position="232"/>
    </location>
</feature>
<proteinExistence type="inferred from homology"/>
<feature type="transmembrane region" description="Helical" evidence="7">
    <location>
        <begin position="81"/>
        <end position="101"/>
    </location>
</feature>
<evidence type="ECO:0000256" key="7">
    <source>
        <dbReference type="SAM" id="Phobius"/>
    </source>
</evidence>
<comment type="similarity">
    <text evidence="2">Belongs to the major facilitator superfamily. Folate-biopterin transporter (TC 2.A.71) family.</text>
</comment>
<protein>
    <recommendedName>
        <fullName evidence="11">Transmembrane protein</fullName>
    </recommendedName>
</protein>
<keyword evidence="4 7" id="KW-0812">Transmembrane</keyword>
<evidence type="ECO:0008006" key="11">
    <source>
        <dbReference type="Google" id="ProtNLM"/>
    </source>
</evidence>
<evidence type="ECO:0000256" key="3">
    <source>
        <dbReference type="ARBA" id="ARBA00022448"/>
    </source>
</evidence>
<evidence type="ECO:0000256" key="4">
    <source>
        <dbReference type="ARBA" id="ARBA00022692"/>
    </source>
</evidence>
<keyword evidence="5 7" id="KW-1133">Transmembrane helix</keyword>
<organism evidence="8 10">
    <name type="scientific">Hyaloperonospora brassicae</name>
    <name type="common">Brassica downy mildew</name>
    <name type="synonym">Peronospora brassicae</name>
    <dbReference type="NCBI Taxonomy" id="162125"/>
    <lineage>
        <taxon>Eukaryota</taxon>
        <taxon>Sar</taxon>
        <taxon>Stramenopiles</taxon>
        <taxon>Oomycota</taxon>
        <taxon>Peronosporomycetes</taxon>
        <taxon>Peronosporales</taxon>
        <taxon>Peronosporaceae</taxon>
        <taxon>Hyaloperonospora</taxon>
    </lineage>
</organism>
<dbReference type="EMBL" id="CANTFL010001383">
    <property type="protein sequence ID" value="CAI5738548.1"/>
    <property type="molecule type" value="Genomic_DNA"/>
</dbReference>
<gene>
    <name evidence="8" type="ORF">HBR001_LOCUS5010</name>
    <name evidence="9" type="ORF">HBR001_LOCUS7524</name>
</gene>
<evidence type="ECO:0000256" key="6">
    <source>
        <dbReference type="ARBA" id="ARBA00023136"/>
    </source>
</evidence>
<feature type="transmembrane region" description="Helical" evidence="7">
    <location>
        <begin position="393"/>
        <end position="415"/>
    </location>
</feature>
<dbReference type="AlphaFoldDB" id="A0AAV0U4E7"/>
<keyword evidence="3" id="KW-0813">Transport</keyword>
<evidence type="ECO:0000256" key="1">
    <source>
        <dbReference type="ARBA" id="ARBA00004141"/>
    </source>
</evidence>
<evidence type="ECO:0000256" key="5">
    <source>
        <dbReference type="ARBA" id="ARBA00022989"/>
    </source>
</evidence>
<feature type="transmembrane region" description="Helical" evidence="7">
    <location>
        <begin position="261"/>
        <end position="278"/>
    </location>
</feature>
<comment type="caution">
    <text evidence="8">The sequence shown here is derived from an EMBL/GenBank/DDBJ whole genome shotgun (WGS) entry which is preliminary data.</text>
</comment>
<dbReference type="SUPFAM" id="SSF103473">
    <property type="entry name" value="MFS general substrate transporter"/>
    <property type="match status" value="1"/>
</dbReference>
<accession>A0AAV0U4E7</accession>
<feature type="transmembrane region" description="Helical" evidence="7">
    <location>
        <begin position="435"/>
        <end position="457"/>
    </location>
</feature>
<reference evidence="8" key="1">
    <citation type="submission" date="2022-12" db="EMBL/GenBank/DDBJ databases">
        <authorList>
            <person name="Webb A."/>
        </authorList>
    </citation>
    <scope>NUCLEOTIDE SEQUENCE</scope>
    <source>
        <strain evidence="8">Hp1</strain>
    </source>
</reference>
<evidence type="ECO:0000256" key="2">
    <source>
        <dbReference type="ARBA" id="ARBA00007015"/>
    </source>
</evidence>
<keyword evidence="10" id="KW-1185">Reference proteome</keyword>
<sequence>MALNASRFVAGPDFYNYDMYGGLRPGGLVRFFSTVFADLVAATFTSSFIYIGARYGLLPMVNHQLQLTASQTEAMDRLVEVPAALAFFVGLYADAVPIYGYRRKSYMVLGMSLSLVCLAALGLGCLFADALAQSAVVGSSFSYVMMLLMGGVTLGSMVNFCSVHTAVVTLSQRESLEERGVFQADYLVVRAAGQMAARVLVYVIQHVVQVHEIALLLLVLMPLSLATIALVLRSGHEAPAARKQSLRGKCESYWKLTKQKAVWRILIVVASFAFFLHFDFPRVAHALRRWTHTSDRPSALLSSTASDVVLILTVLVWRWQLRNLLWKRFFALAPVLTIVPQLALAALVVPALCRHAAVYVGLNGLTGVASGVMALLLLAPVTEIIEEGSEGGVVGLALSFNTIFKIFASTLLTTIERVALFPVRAADDTTADRWSIASLTLVTCCVNSVALLFVFILPLQKLDAQLVRMYGGFTENAGALTATAFLTSLAYCVAYNVYIFSEAIE</sequence>
<dbReference type="PANTHER" id="PTHR31585:SF5">
    <property type="entry name" value="RNA-BINDING S4 DOMAIN-CONTAINING PROTEIN"/>
    <property type="match status" value="1"/>
</dbReference>
<feature type="transmembrane region" description="Helical" evidence="7">
    <location>
        <begin position="108"/>
        <end position="131"/>
    </location>
</feature>
<feature type="transmembrane region" description="Helical" evidence="7">
    <location>
        <begin position="143"/>
        <end position="167"/>
    </location>
</feature>
<evidence type="ECO:0000313" key="8">
    <source>
        <dbReference type="EMBL" id="CAI5730913.1"/>
    </source>
</evidence>
<feature type="transmembrane region" description="Helical" evidence="7">
    <location>
        <begin position="298"/>
        <end position="317"/>
    </location>
</feature>
<dbReference type="PANTHER" id="PTHR31585">
    <property type="entry name" value="FOLATE-BIOPTERIN TRANSPORTER 1, CHLOROPLASTIC"/>
    <property type="match status" value="1"/>
</dbReference>
<comment type="subcellular location">
    <subcellularLocation>
        <location evidence="1">Membrane</location>
        <topology evidence="1">Multi-pass membrane protein</topology>
    </subcellularLocation>
</comment>
<feature type="transmembrane region" description="Helical" evidence="7">
    <location>
        <begin position="329"/>
        <end position="352"/>
    </location>
</feature>
<evidence type="ECO:0000313" key="10">
    <source>
        <dbReference type="Proteomes" id="UP001162031"/>
    </source>
</evidence>
<dbReference type="InterPro" id="IPR036259">
    <property type="entry name" value="MFS_trans_sf"/>
</dbReference>